<organism evidence="2 3">
    <name type="scientific">Urocitellus parryii</name>
    <name type="common">Arctic ground squirrel</name>
    <name type="synonym">Spermophilus parryii</name>
    <dbReference type="NCBI Taxonomy" id="9999"/>
    <lineage>
        <taxon>Eukaryota</taxon>
        <taxon>Metazoa</taxon>
        <taxon>Chordata</taxon>
        <taxon>Craniata</taxon>
        <taxon>Vertebrata</taxon>
        <taxon>Euteleostomi</taxon>
        <taxon>Mammalia</taxon>
        <taxon>Eutheria</taxon>
        <taxon>Euarchontoglires</taxon>
        <taxon>Glires</taxon>
        <taxon>Rodentia</taxon>
        <taxon>Sciuromorpha</taxon>
        <taxon>Sciuridae</taxon>
        <taxon>Xerinae</taxon>
        <taxon>Marmotini</taxon>
        <taxon>Urocitellus</taxon>
    </lineage>
</organism>
<evidence type="ECO:0000256" key="1">
    <source>
        <dbReference type="SAM" id="MobiDB-lite"/>
    </source>
</evidence>
<keyword evidence="3" id="KW-1185">Reference proteome</keyword>
<name>A0A8D2HXN4_UROPR</name>
<reference evidence="2" key="1">
    <citation type="submission" date="2025-08" db="UniProtKB">
        <authorList>
            <consortium name="Ensembl"/>
        </authorList>
    </citation>
    <scope>IDENTIFICATION</scope>
</reference>
<protein>
    <submittedName>
        <fullName evidence="2">Uncharacterized protein</fullName>
    </submittedName>
</protein>
<evidence type="ECO:0000313" key="3">
    <source>
        <dbReference type="Proteomes" id="UP000694417"/>
    </source>
</evidence>
<evidence type="ECO:0000313" key="2">
    <source>
        <dbReference type="Ensembl" id="ENSUPAP00010017821.1"/>
    </source>
</evidence>
<reference evidence="2" key="2">
    <citation type="submission" date="2025-09" db="UniProtKB">
        <authorList>
            <consortium name="Ensembl"/>
        </authorList>
    </citation>
    <scope>IDENTIFICATION</scope>
</reference>
<accession>A0A8D2HXN4</accession>
<proteinExistence type="predicted"/>
<dbReference type="GeneTree" id="ENSGT00700000106222"/>
<dbReference type="AlphaFoldDB" id="A0A8D2HXN4"/>
<sequence>MGEPTVNISEGDGSGQPQNRESKKIQKILTRVKVVLEKSLNKTKKSTIIVFYYQSDKKRNLSQLEKNEGISFENSTDPQNT</sequence>
<feature type="region of interest" description="Disordered" evidence="1">
    <location>
        <begin position="1"/>
        <end position="24"/>
    </location>
</feature>
<dbReference type="Ensembl" id="ENSUPAT00010020302.1">
    <property type="protein sequence ID" value="ENSUPAP00010017821.1"/>
    <property type="gene ID" value="ENSUPAG00010014179.1"/>
</dbReference>
<dbReference type="Proteomes" id="UP000694417">
    <property type="component" value="Unplaced"/>
</dbReference>